<reference evidence="2" key="1">
    <citation type="submission" date="2022-11" db="UniProtKB">
        <authorList>
            <consortium name="WormBaseParasite"/>
        </authorList>
    </citation>
    <scope>IDENTIFICATION</scope>
</reference>
<sequence length="266" mass="30023">MCGCEIHKIRGVAGLRKEFAQLKVYTSPQYKFEAFSTPTNTLRNRYKDVVCLDSSRVVLNLNVPPDSDYIHANNIKLEGLDRSYIATQGPLETTISDFWRLVHQESATSIVMLCKCIEDGKNKCAQYFPPANSYKNYGCINSTMVKLFQMNDWPDRGVPDKPMSILRLLRAIPAGRCIIHCSAGVGRTGTVILIDAIINRLLKGLTCNVKEMFQFLRNQRASAVQAESQYVLIHTCVLNYIRAKMPGKYKESAMQFAEEVKNAKLV</sequence>
<name>A0AC34FUJ8_9BILA</name>
<organism evidence="1 2">
    <name type="scientific">Panagrolaimus sp. ES5</name>
    <dbReference type="NCBI Taxonomy" id="591445"/>
    <lineage>
        <taxon>Eukaryota</taxon>
        <taxon>Metazoa</taxon>
        <taxon>Ecdysozoa</taxon>
        <taxon>Nematoda</taxon>
        <taxon>Chromadorea</taxon>
        <taxon>Rhabditida</taxon>
        <taxon>Tylenchina</taxon>
        <taxon>Panagrolaimomorpha</taxon>
        <taxon>Panagrolaimoidea</taxon>
        <taxon>Panagrolaimidae</taxon>
        <taxon>Panagrolaimus</taxon>
    </lineage>
</organism>
<proteinExistence type="predicted"/>
<evidence type="ECO:0000313" key="2">
    <source>
        <dbReference type="WBParaSite" id="ES5_v2.g21148.t1"/>
    </source>
</evidence>
<protein>
    <submittedName>
        <fullName evidence="2">Protein-tyrosine phosphatase</fullName>
    </submittedName>
</protein>
<accession>A0AC34FUJ8</accession>
<dbReference type="Proteomes" id="UP000887579">
    <property type="component" value="Unplaced"/>
</dbReference>
<evidence type="ECO:0000313" key="1">
    <source>
        <dbReference type="Proteomes" id="UP000887579"/>
    </source>
</evidence>
<dbReference type="WBParaSite" id="ES5_v2.g21148.t1">
    <property type="protein sequence ID" value="ES5_v2.g21148.t1"/>
    <property type="gene ID" value="ES5_v2.g21148"/>
</dbReference>